<dbReference type="Proteomes" id="UP000887574">
    <property type="component" value="Unplaced"/>
</dbReference>
<evidence type="ECO:0000313" key="6">
    <source>
        <dbReference type="Proteomes" id="UP000887574"/>
    </source>
</evidence>
<comment type="subcellular location">
    <subcellularLocation>
        <location evidence="1">Membrane</location>
        <topology evidence="1">Multi-pass membrane protein</topology>
    </subcellularLocation>
</comment>
<evidence type="ECO:0000313" key="7">
    <source>
        <dbReference type="WBParaSite" id="jg8468.1"/>
    </source>
</evidence>
<evidence type="ECO:0000256" key="4">
    <source>
        <dbReference type="ARBA" id="ARBA00023136"/>
    </source>
</evidence>
<proteinExistence type="predicted"/>
<accession>A0A915ER53</accession>
<keyword evidence="6" id="KW-1185">Reference proteome</keyword>
<evidence type="ECO:0000256" key="2">
    <source>
        <dbReference type="ARBA" id="ARBA00022692"/>
    </source>
</evidence>
<dbReference type="WBParaSite" id="jg8468.1">
    <property type="protein sequence ID" value="jg8468.1"/>
    <property type="gene ID" value="jg8468"/>
</dbReference>
<sequence>MIGSEESKPPDEAKQKLLLVSKEKCLSSSECCSSSQQAECSSLYSATFHSQMPVQMPHQPEVNTVRMHGLAECCAFYFIVMGVIGIFGSASHRRGLIIAFMLMGLHGVIIFAPMIIIASSFDIHFYKRECWGSCDWHLLSASIPKNSRCQILCGDNIDSNQKSSMSRLGTDYRLDAGLITLAIMEMLLSLATTALCFKEVFGWRMRKAKEAVNVEMQPLHHNGNTLEQAVQPPRVS</sequence>
<name>A0A915ER53_9BILA</name>
<dbReference type="AlphaFoldDB" id="A0A915ER53"/>
<keyword evidence="3 5" id="KW-1133">Transmembrane helix</keyword>
<dbReference type="InterPro" id="IPR007237">
    <property type="entry name" value="CD20-like"/>
</dbReference>
<protein>
    <submittedName>
        <fullName evidence="7">Uncharacterized protein</fullName>
    </submittedName>
</protein>
<keyword evidence="4 5" id="KW-0472">Membrane</keyword>
<feature type="transmembrane region" description="Helical" evidence="5">
    <location>
        <begin position="176"/>
        <end position="197"/>
    </location>
</feature>
<keyword evidence="2 5" id="KW-0812">Transmembrane</keyword>
<evidence type="ECO:0000256" key="5">
    <source>
        <dbReference type="SAM" id="Phobius"/>
    </source>
</evidence>
<evidence type="ECO:0000256" key="1">
    <source>
        <dbReference type="ARBA" id="ARBA00004141"/>
    </source>
</evidence>
<feature type="transmembrane region" description="Helical" evidence="5">
    <location>
        <begin position="95"/>
        <end position="118"/>
    </location>
</feature>
<organism evidence="6 7">
    <name type="scientific">Ditylenchus dipsaci</name>
    <dbReference type="NCBI Taxonomy" id="166011"/>
    <lineage>
        <taxon>Eukaryota</taxon>
        <taxon>Metazoa</taxon>
        <taxon>Ecdysozoa</taxon>
        <taxon>Nematoda</taxon>
        <taxon>Chromadorea</taxon>
        <taxon>Rhabditida</taxon>
        <taxon>Tylenchina</taxon>
        <taxon>Tylenchomorpha</taxon>
        <taxon>Sphaerularioidea</taxon>
        <taxon>Anguinidae</taxon>
        <taxon>Anguininae</taxon>
        <taxon>Ditylenchus</taxon>
    </lineage>
</organism>
<dbReference type="Pfam" id="PF04103">
    <property type="entry name" value="CD20"/>
    <property type="match status" value="1"/>
</dbReference>
<reference evidence="7" key="1">
    <citation type="submission" date="2022-11" db="UniProtKB">
        <authorList>
            <consortium name="WormBaseParasite"/>
        </authorList>
    </citation>
    <scope>IDENTIFICATION</scope>
</reference>
<evidence type="ECO:0000256" key="3">
    <source>
        <dbReference type="ARBA" id="ARBA00022989"/>
    </source>
</evidence>
<feature type="transmembrane region" description="Helical" evidence="5">
    <location>
        <begin position="69"/>
        <end position="88"/>
    </location>
</feature>
<dbReference type="GO" id="GO:0016020">
    <property type="term" value="C:membrane"/>
    <property type="evidence" value="ECO:0007669"/>
    <property type="project" value="UniProtKB-SubCell"/>
</dbReference>